<reference evidence="2 3" key="1">
    <citation type="submission" date="2016-11" db="EMBL/GenBank/DDBJ databases">
        <authorList>
            <person name="Jaros S."/>
            <person name="Januszkiewicz K."/>
            <person name="Wedrychowicz H."/>
        </authorList>
    </citation>
    <scope>NUCLEOTIDE SEQUENCE [LARGE SCALE GENOMIC DNA]</scope>
    <source>
        <strain evidence="2 3">DSM 8605</strain>
    </source>
</reference>
<keyword evidence="1" id="KW-0732">Signal</keyword>
<evidence type="ECO:0000313" key="3">
    <source>
        <dbReference type="Proteomes" id="UP000184447"/>
    </source>
</evidence>
<dbReference type="AlphaFoldDB" id="A0A1M5V5G3"/>
<feature type="signal peptide" evidence="1">
    <location>
        <begin position="1"/>
        <end position="27"/>
    </location>
</feature>
<evidence type="ECO:0000256" key="1">
    <source>
        <dbReference type="SAM" id="SignalP"/>
    </source>
</evidence>
<dbReference type="RefSeq" id="WP_073338384.1">
    <property type="nucleotide sequence ID" value="NZ_FQXM01000010.1"/>
</dbReference>
<keyword evidence="3" id="KW-1185">Reference proteome</keyword>
<gene>
    <name evidence="2" type="ORF">SAMN02745207_02097</name>
</gene>
<accession>A0A1M5V5G3</accession>
<dbReference type="EMBL" id="FQXM01000010">
    <property type="protein sequence ID" value="SHH70492.1"/>
    <property type="molecule type" value="Genomic_DNA"/>
</dbReference>
<feature type="chain" id="PRO_5012432062" evidence="1">
    <location>
        <begin position="28"/>
        <end position="195"/>
    </location>
</feature>
<sequence>MNFKKRYTKFFIVLLLLLVALSTTVFAIPYNTKYYSWSNPSGSYSPDSGSVRIDSYDFSQDQVYVHAYYMRYDDTTISSIMSYYNNNSYYPGIDITDMSDKLTYNGYYSTNYPNPKFDTDDDDWDGKWEETEITVLSPSSIKTSTDYYFDVHFREYSQGTYTGTINITASESIKQFTEYNTKLFNTLKQMSYSTP</sequence>
<proteinExistence type="predicted"/>
<name>A0A1M5V5G3_9CLOT</name>
<dbReference type="OrthoDB" id="9856784at2"/>
<organism evidence="2 3">
    <name type="scientific">Clostridium grantii DSM 8605</name>
    <dbReference type="NCBI Taxonomy" id="1121316"/>
    <lineage>
        <taxon>Bacteria</taxon>
        <taxon>Bacillati</taxon>
        <taxon>Bacillota</taxon>
        <taxon>Clostridia</taxon>
        <taxon>Eubacteriales</taxon>
        <taxon>Clostridiaceae</taxon>
        <taxon>Clostridium</taxon>
    </lineage>
</organism>
<evidence type="ECO:0000313" key="2">
    <source>
        <dbReference type="EMBL" id="SHH70492.1"/>
    </source>
</evidence>
<dbReference type="Proteomes" id="UP000184447">
    <property type="component" value="Unassembled WGS sequence"/>
</dbReference>
<protein>
    <submittedName>
        <fullName evidence="2">Uncharacterized protein</fullName>
    </submittedName>
</protein>